<keyword evidence="1" id="KW-0732">Signal</keyword>
<name>A0A9J7LTM6_BRAFL</name>
<evidence type="ECO:0000313" key="3">
    <source>
        <dbReference type="RefSeq" id="XP_035688858.1"/>
    </source>
</evidence>
<proteinExistence type="predicted"/>
<feature type="signal peptide" evidence="1">
    <location>
        <begin position="1"/>
        <end position="24"/>
    </location>
</feature>
<organism evidence="2 3">
    <name type="scientific">Branchiostoma floridae</name>
    <name type="common">Florida lancelet</name>
    <name type="synonym">Amphioxus</name>
    <dbReference type="NCBI Taxonomy" id="7739"/>
    <lineage>
        <taxon>Eukaryota</taxon>
        <taxon>Metazoa</taxon>
        <taxon>Chordata</taxon>
        <taxon>Cephalochordata</taxon>
        <taxon>Leptocardii</taxon>
        <taxon>Amphioxiformes</taxon>
        <taxon>Branchiostomatidae</taxon>
        <taxon>Branchiostoma</taxon>
    </lineage>
</organism>
<reference evidence="3" key="2">
    <citation type="submission" date="2025-08" db="UniProtKB">
        <authorList>
            <consortium name="RefSeq"/>
        </authorList>
    </citation>
    <scope>IDENTIFICATION</scope>
    <source>
        <strain evidence="3">S238N-H82</strain>
        <tissue evidence="3">Testes</tissue>
    </source>
</reference>
<dbReference type="GeneID" id="118424408"/>
<dbReference type="PANTHER" id="PTHR15071:SF0">
    <property type="entry name" value="MANNOSE 6-PHOSPHATE RECEPTOR-LIKE PROTEIN 1"/>
    <property type="match status" value="1"/>
</dbReference>
<feature type="chain" id="PRO_5039935646" evidence="1">
    <location>
        <begin position="25"/>
        <end position="235"/>
    </location>
</feature>
<dbReference type="RefSeq" id="XP_035688858.1">
    <property type="nucleotide sequence ID" value="XM_035832965.1"/>
</dbReference>
<evidence type="ECO:0000256" key="1">
    <source>
        <dbReference type="SAM" id="SignalP"/>
    </source>
</evidence>
<dbReference type="KEGG" id="bfo:118424408"/>
<dbReference type="SUPFAM" id="SSF50911">
    <property type="entry name" value="Mannose 6-phosphate receptor domain"/>
    <property type="match status" value="1"/>
</dbReference>
<sequence length="235" mass="26168">MYGKKHFYLPVAVLFLAALQLCLAASCVKTGPCSCKMDDDSGVIDLSPLVNESPTYKDIHATYFPDTWVYSYNPCVPFSEGSCKNVSVCAKARLNHSKYESYGTQESAEFKSDTDVGLVLGYVDSPSYRVGAVELWCVEKNQPQNLTVLGRHPMWPNTIVSETSLPLTSPHLTSPHRSHSLTGRRGSNAINISFPFSSIPLTIVFTTNNLYLPQQMKSDFRKVCYLYTCTQKHTS</sequence>
<accession>A0A9J7LTM6</accession>
<dbReference type="Gene3D" id="2.70.130.10">
    <property type="entry name" value="Mannose-6-phosphate receptor binding domain"/>
    <property type="match status" value="1"/>
</dbReference>
<evidence type="ECO:0000313" key="2">
    <source>
        <dbReference type="Proteomes" id="UP000001554"/>
    </source>
</evidence>
<dbReference type="GO" id="GO:0000139">
    <property type="term" value="C:Golgi membrane"/>
    <property type="evidence" value="ECO:0007669"/>
    <property type="project" value="UniProtKB-SubCell"/>
</dbReference>
<reference evidence="2" key="1">
    <citation type="journal article" date="2020" name="Nat. Ecol. Evol.">
        <title>Deeply conserved synteny resolves early events in vertebrate evolution.</title>
        <authorList>
            <person name="Simakov O."/>
            <person name="Marletaz F."/>
            <person name="Yue J.X."/>
            <person name="O'Connell B."/>
            <person name="Jenkins J."/>
            <person name="Brandt A."/>
            <person name="Calef R."/>
            <person name="Tung C.H."/>
            <person name="Huang T.K."/>
            <person name="Schmutz J."/>
            <person name="Satoh N."/>
            <person name="Yu J.K."/>
            <person name="Putnam N.H."/>
            <person name="Green R.E."/>
            <person name="Rokhsar D.S."/>
        </authorList>
    </citation>
    <scope>NUCLEOTIDE SEQUENCE [LARGE SCALE GENOMIC DNA]</scope>
    <source>
        <strain evidence="2">S238N-H82</strain>
    </source>
</reference>
<dbReference type="OrthoDB" id="29460at2759"/>
<gene>
    <name evidence="3" type="primary">LOC118424408</name>
</gene>
<keyword evidence="2" id="KW-1185">Reference proteome</keyword>
<dbReference type="PANTHER" id="PTHR15071">
    <property type="entry name" value="MANNOSE-6-PHOSPHATE RECEPTOR FAMILY MEMBER"/>
    <property type="match status" value="1"/>
</dbReference>
<dbReference type="Proteomes" id="UP000001554">
    <property type="component" value="Chromosome 10"/>
</dbReference>
<dbReference type="PROSITE" id="PS51257">
    <property type="entry name" value="PROKAR_LIPOPROTEIN"/>
    <property type="match status" value="1"/>
</dbReference>
<dbReference type="AlphaFoldDB" id="A0A9J7LTM6"/>
<protein>
    <submittedName>
        <fullName evidence="3">Uncharacterized protein LOC118424408 isoform X1</fullName>
    </submittedName>
</protein>
<dbReference type="InterPro" id="IPR009011">
    <property type="entry name" value="Man6P_isomerase_rcpt-bd_dom_sf"/>
</dbReference>